<dbReference type="AlphaFoldDB" id="A0A1E7QXI7"/>
<dbReference type="InterPro" id="IPR029032">
    <property type="entry name" value="AhpD-like"/>
</dbReference>
<evidence type="ECO:0000313" key="3">
    <source>
        <dbReference type="Proteomes" id="UP000185895"/>
    </source>
</evidence>
<dbReference type="PANTHER" id="PTHR33570">
    <property type="entry name" value="4-CARBOXYMUCONOLACTONE DECARBOXYLASE FAMILY PROTEIN"/>
    <property type="match status" value="1"/>
</dbReference>
<dbReference type="InterPro" id="IPR052512">
    <property type="entry name" value="4CMD/NDH-1_regulator"/>
</dbReference>
<feature type="domain" description="Carboxymuconolactone decarboxylase-like" evidence="1">
    <location>
        <begin position="15"/>
        <end position="95"/>
    </location>
</feature>
<keyword evidence="3" id="KW-1185">Reference proteome</keyword>
<dbReference type="STRING" id="1262585.BJI46_06490"/>
<dbReference type="RefSeq" id="WP_070070993.1">
    <property type="nucleotide sequence ID" value="NZ_MKKK01000073.1"/>
</dbReference>
<dbReference type="PANTHER" id="PTHR33570:SF9">
    <property type="entry name" value="BLL4600 PROTEIN"/>
    <property type="match status" value="1"/>
</dbReference>
<name>A0A1E7QXI7_9GAMM</name>
<dbReference type="InterPro" id="IPR003779">
    <property type="entry name" value="CMD-like"/>
</dbReference>
<dbReference type="Gene3D" id="1.20.1290.10">
    <property type="entry name" value="AhpD-like"/>
    <property type="match status" value="1"/>
</dbReference>
<protein>
    <submittedName>
        <fullName evidence="2">4-carboxymuconolactone decarboxylase</fullName>
    </submittedName>
</protein>
<dbReference type="OrthoDB" id="9801400at2"/>
<evidence type="ECO:0000313" key="2">
    <source>
        <dbReference type="EMBL" id="OEY91782.1"/>
    </source>
</evidence>
<comment type="caution">
    <text evidence="2">The sequence shown here is derived from an EMBL/GenBank/DDBJ whole genome shotgun (WGS) entry which is preliminary data.</text>
</comment>
<accession>A0A1E7QXI7</accession>
<dbReference type="Pfam" id="PF02627">
    <property type="entry name" value="CMD"/>
    <property type="match status" value="1"/>
</dbReference>
<gene>
    <name evidence="2" type="ORF">BJI46_06490</name>
</gene>
<dbReference type="Proteomes" id="UP000185895">
    <property type="component" value="Unassembled WGS sequence"/>
</dbReference>
<dbReference type="SUPFAM" id="SSF69118">
    <property type="entry name" value="AhpD-like"/>
    <property type="match status" value="1"/>
</dbReference>
<organism evidence="2 3">
    <name type="scientific">Acinetobacter qingfengensis</name>
    <dbReference type="NCBI Taxonomy" id="1262585"/>
    <lineage>
        <taxon>Bacteria</taxon>
        <taxon>Pseudomonadati</taxon>
        <taxon>Pseudomonadota</taxon>
        <taxon>Gammaproteobacteria</taxon>
        <taxon>Moraxellales</taxon>
        <taxon>Moraxellaceae</taxon>
        <taxon>Acinetobacter</taxon>
    </lineage>
</organism>
<dbReference type="GO" id="GO:0051920">
    <property type="term" value="F:peroxiredoxin activity"/>
    <property type="evidence" value="ECO:0007669"/>
    <property type="project" value="InterPro"/>
</dbReference>
<dbReference type="EMBL" id="MKKK01000073">
    <property type="protein sequence ID" value="OEY91782.1"/>
    <property type="molecule type" value="Genomic_DNA"/>
</dbReference>
<evidence type="ECO:0000259" key="1">
    <source>
        <dbReference type="Pfam" id="PF02627"/>
    </source>
</evidence>
<proteinExistence type="predicted"/>
<sequence length="105" mass="12253">MFRKIDISNLSQISPKIYDLSKNILFADIWQREQLDIKTRCLITITTLIILGRYSQLQWHIENALKQGVNKEQILELSTHLVFYVGLPTVISALEHMPEEIWSCP</sequence>
<reference evidence="2 3" key="1">
    <citation type="submission" date="2016-09" db="EMBL/GenBank/DDBJ databases">
        <authorList>
            <person name="Capua I."/>
            <person name="De Benedictis P."/>
            <person name="Joannis T."/>
            <person name="Lombin L.H."/>
            <person name="Cattoli G."/>
        </authorList>
    </citation>
    <scope>NUCLEOTIDE SEQUENCE [LARGE SCALE GENOMIC DNA]</scope>
    <source>
        <strain evidence="2 3">ANC 4671</strain>
    </source>
</reference>